<proteinExistence type="inferred from homology"/>
<dbReference type="Pfam" id="PF00582">
    <property type="entry name" value="Usp"/>
    <property type="match status" value="1"/>
</dbReference>
<organism evidence="3 4">
    <name type="scientific">Desulfofustis glycolicus DSM 9705</name>
    <dbReference type="NCBI Taxonomy" id="1121409"/>
    <lineage>
        <taxon>Bacteria</taxon>
        <taxon>Pseudomonadati</taxon>
        <taxon>Thermodesulfobacteriota</taxon>
        <taxon>Desulfobulbia</taxon>
        <taxon>Desulfobulbales</taxon>
        <taxon>Desulfocapsaceae</taxon>
        <taxon>Desulfofustis</taxon>
    </lineage>
</organism>
<evidence type="ECO:0000256" key="1">
    <source>
        <dbReference type="ARBA" id="ARBA00008791"/>
    </source>
</evidence>
<dbReference type="PANTHER" id="PTHR46268:SF6">
    <property type="entry name" value="UNIVERSAL STRESS PROTEIN UP12"/>
    <property type="match status" value="1"/>
</dbReference>
<dbReference type="Proteomes" id="UP000184139">
    <property type="component" value="Unassembled WGS sequence"/>
</dbReference>
<dbReference type="AlphaFoldDB" id="A0A1M5VYN3"/>
<gene>
    <name evidence="3" type="ORF">SAMN02745124_01963</name>
</gene>
<keyword evidence="4" id="KW-1185">Reference proteome</keyword>
<sequence length="156" mass="16629">METIKTILWPTDASESALKALAKAVLLAQQFGAKIHALQVVQRVPTMAEIGLAGTTLPAFDLPVYEQQLVDAAREALAKTVADNVPEEVETAIHVTTGTAKTVILDFARDNGVDLIVMATHGRQGLSHLMLGSVAESVIRHAPVPTLVVPYQDQNG</sequence>
<reference evidence="3 4" key="1">
    <citation type="submission" date="2016-11" db="EMBL/GenBank/DDBJ databases">
        <authorList>
            <person name="Jaros S."/>
            <person name="Januszkiewicz K."/>
            <person name="Wedrychowicz H."/>
        </authorList>
    </citation>
    <scope>NUCLEOTIDE SEQUENCE [LARGE SCALE GENOMIC DNA]</scope>
    <source>
        <strain evidence="3 4">DSM 9705</strain>
    </source>
</reference>
<dbReference type="Gene3D" id="3.40.50.620">
    <property type="entry name" value="HUPs"/>
    <property type="match status" value="1"/>
</dbReference>
<dbReference type="OrthoDB" id="9788959at2"/>
<dbReference type="RefSeq" id="WP_073375630.1">
    <property type="nucleotide sequence ID" value="NZ_FQXS01000010.1"/>
</dbReference>
<protein>
    <submittedName>
        <fullName evidence="3">Nucleotide-binding universal stress protein, UspA family</fullName>
    </submittedName>
</protein>
<dbReference type="EMBL" id="FQXS01000010">
    <property type="protein sequence ID" value="SHH80298.1"/>
    <property type="molecule type" value="Genomic_DNA"/>
</dbReference>
<dbReference type="SUPFAM" id="SSF52402">
    <property type="entry name" value="Adenine nucleotide alpha hydrolases-like"/>
    <property type="match status" value="1"/>
</dbReference>
<accession>A0A1M5VYN3</accession>
<dbReference type="InterPro" id="IPR006015">
    <property type="entry name" value="Universal_stress_UspA"/>
</dbReference>
<dbReference type="PRINTS" id="PR01438">
    <property type="entry name" value="UNVRSLSTRESS"/>
</dbReference>
<name>A0A1M5VYN3_9BACT</name>
<evidence type="ECO:0000259" key="2">
    <source>
        <dbReference type="Pfam" id="PF00582"/>
    </source>
</evidence>
<evidence type="ECO:0000313" key="4">
    <source>
        <dbReference type="Proteomes" id="UP000184139"/>
    </source>
</evidence>
<dbReference type="InterPro" id="IPR006016">
    <property type="entry name" value="UspA"/>
</dbReference>
<feature type="domain" description="UspA" evidence="2">
    <location>
        <begin position="4"/>
        <end position="150"/>
    </location>
</feature>
<dbReference type="InterPro" id="IPR014729">
    <property type="entry name" value="Rossmann-like_a/b/a_fold"/>
</dbReference>
<dbReference type="STRING" id="1121409.SAMN02745124_01963"/>
<dbReference type="CDD" id="cd00293">
    <property type="entry name" value="USP-like"/>
    <property type="match status" value="1"/>
</dbReference>
<dbReference type="PANTHER" id="PTHR46268">
    <property type="entry name" value="STRESS RESPONSE PROTEIN NHAX"/>
    <property type="match status" value="1"/>
</dbReference>
<comment type="similarity">
    <text evidence="1">Belongs to the universal stress protein A family.</text>
</comment>
<evidence type="ECO:0000313" key="3">
    <source>
        <dbReference type="EMBL" id="SHH80298.1"/>
    </source>
</evidence>